<evidence type="ECO:0000313" key="6">
    <source>
        <dbReference type="EnsemblPlants" id="Zm00001eb234500_P001"/>
    </source>
</evidence>
<dbReference type="RefSeq" id="XP_008681616.1">
    <property type="nucleotide sequence ID" value="XM_008683394.1"/>
</dbReference>
<dbReference type="Pfam" id="PF02536">
    <property type="entry name" value="mTERF"/>
    <property type="match status" value="1"/>
</dbReference>
<dbReference type="OrthoDB" id="637682at2759"/>
<dbReference type="STRING" id="4577.A0A060D798"/>
<evidence type="ECO:0000256" key="2">
    <source>
        <dbReference type="ARBA" id="ARBA00022472"/>
    </source>
</evidence>
<dbReference type="ExpressionAtlas" id="A0A060D798">
    <property type="expression patterns" value="baseline and differential"/>
</dbReference>
<dbReference type="Proteomes" id="UP000007305">
    <property type="component" value="Chromosome 5"/>
</dbReference>
<reference evidence="4" key="2">
    <citation type="submission" date="2014-04" db="EMBL/GenBank/DDBJ databases">
        <title>The Maize TFome - Development of a transcription factor open reading frame collection for functional genomics.</title>
        <authorList>
            <person name="Burdo B."/>
            <person name="Gray J."/>
            <person name="Goetting-Minesky M.P."/>
            <person name="Wittler B."/>
            <person name="Hunt M."/>
            <person name="Li T."/>
            <person name="Velliquette D."/>
            <person name="Thomas J."/>
            <person name="Gentzel I."/>
            <person name="Dos Santos Brito M."/>
            <person name="Mejia-Guerra M.K."/>
            <person name="Connolly L.N."/>
            <person name="Qaisi D."/>
            <person name="Li W."/>
            <person name="Casas M.I."/>
            <person name="Doseff A.I."/>
            <person name="Grotewold E."/>
        </authorList>
    </citation>
    <scope>NUCLEOTIDE SEQUENCE</scope>
</reference>
<proteinExistence type="evidence at protein level"/>
<dbReference type="HOGENOM" id="CLU_034145_0_0_1"/>
<reference evidence="5" key="3">
    <citation type="submission" date="2015-12" db="EMBL/GenBank/DDBJ databases">
        <title>Update maize B73 reference genome by single molecule sequencing technologies.</title>
        <authorList>
            <consortium name="Maize Genome Sequencing Project"/>
            <person name="Ware D."/>
        </authorList>
    </citation>
    <scope>NUCLEOTIDE SEQUENCE</scope>
    <source>
        <tissue evidence="5">Seedling</tissue>
    </source>
</reference>
<reference evidence="6" key="4">
    <citation type="submission" date="2019-07" db="EMBL/GenBank/DDBJ databases">
        <authorList>
            <person name="Seetharam A."/>
            <person name="Woodhouse M."/>
            <person name="Cannon E."/>
        </authorList>
    </citation>
    <scope>NUCLEOTIDE SEQUENCE [LARGE SCALE GENOMIC DNA]</scope>
    <source>
        <strain evidence="6">cv. B73</strain>
    </source>
</reference>
<dbReference type="AlphaFoldDB" id="A0A060D798"/>
<dbReference type="RefSeq" id="XP_008681615.1">
    <property type="nucleotide sequence ID" value="XM_008683393.1"/>
</dbReference>
<dbReference type="InterPro" id="IPR003690">
    <property type="entry name" value="MTERF"/>
</dbReference>
<name>A0A060D798_MAIZE</name>
<keyword evidence="2" id="KW-0805">Transcription regulation</keyword>
<dbReference type="GeneID" id="100275501"/>
<keyword evidence="7" id="KW-1185">Reference proteome</keyword>
<dbReference type="Gene3D" id="1.25.70.10">
    <property type="entry name" value="Transcription termination factor 3, mitochondrial"/>
    <property type="match status" value="1"/>
</dbReference>
<evidence type="ECO:0000256" key="1">
    <source>
        <dbReference type="ARBA" id="ARBA00007692"/>
    </source>
</evidence>
<dbReference type="eggNOG" id="KOG1267">
    <property type="taxonomic scope" value="Eukaryota"/>
</dbReference>
<sequence>MNNLRKRMISLLLRAPGSPYVPCPHFFPLFYPHRLLSATKCVATKPFAVEDYLVATCGLTQAQALKASKHVSHLKDPSKADAVVAFLSNLGLSSAEITDVVTRDPKVLCSDVERSLTARVAELTDLGFSRPEIVRLLIVGMNHFRHSSLRLNLEFWISVFGSLDELIRALRINAALLSTRIEEVCKPNLELLQECGINVSDISNSFMSRVLTRDPKSLQEALARLHEFRIQPGSQPFFRGLYTFAILGSGKITKSIQLFEKLGWSKDHIVSAVKRDPTILGFTEERVRRNMEFLIRVVGLEVPYIARRPALINYSIDRRLLPRNCLINFLRAKGLFNDEASFLSVAAIGDEKFRRRYVHPYEEDFPGLAAAFASSCAGEHQWERLYKMTGENKES</sequence>
<reference evidence="7" key="1">
    <citation type="journal article" date="2009" name="Science">
        <title>The B73 maize genome: complexity, diversity, and dynamics.</title>
        <authorList>
            <person name="Schnable P.S."/>
            <person name="Ware D."/>
            <person name="Fulton R.S."/>
            <person name="Stein J.C."/>
            <person name="Wei F."/>
            <person name="Pasternak S."/>
            <person name="Liang C."/>
            <person name="Zhang J."/>
            <person name="Fulton L."/>
            <person name="Graves T.A."/>
            <person name="Minx P."/>
            <person name="Reily A.D."/>
            <person name="Courtney L."/>
            <person name="Kruchowski S.S."/>
            <person name="Tomlinson C."/>
            <person name="Strong C."/>
            <person name="Delehaunty K."/>
            <person name="Fronick C."/>
            <person name="Courtney B."/>
            <person name="Rock S.M."/>
            <person name="Belter E."/>
            <person name="Du F."/>
            <person name="Kim K."/>
            <person name="Abbott R.M."/>
            <person name="Cotton M."/>
            <person name="Levy A."/>
            <person name="Marchetto P."/>
            <person name="Ochoa K."/>
            <person name="Jackson S.M."/>
            <person name="Gillam B."/>
            <person name="Chen W."/>
            <person name="Yan L."/>
            <person name="Higginbotham J."/>
            <person name="Cardenas M."/>
            <person name="Waligorski J."/>
            <person name="Applebaum E."/>
            <person name="Phelps L."/>
            <person name="Falcone J."/>
            <person name="Kanchi K."/>
            <person name="Thane T."/>
            <person name="Scimone A."/>
            <person name="Thane N."/>
            <person name="Henke J."/>
            <person name="Wang T."/>
            <person name="Ruppert J."/>
            <person name="Shah N."/>
            <person name="Rotter K."/>
            <person name="Hodges J."/>
            <person name="Ingenthron E."/>
            <person name="Cordes M."/>
            <person name="Kohlberg S."/>
            <person name="Sgro J."/>
            <person name="Delgado B."/>
            <person name="Mead K."/>
            <person name="Chinwalla A."/>
            <person name="Leonard S."/>
            <person name="Crouse K."/>
            <person name="Collura K."/>
            <person name="Kudrna D."/>
            <person name="Currie J."/>
            <person name="He R."/>
            <person name="Angelova A."/>
            <person name="Rajasekar S."/>
            <person name="Mueller T."/>
            <person name="Lomeli R."/>
            <person name="Scara G."/>
            <person name="Ko A."/>
            <person name="Delaney K."/>
            <person name="Wissotski M."/>
            <person name="Lopez G."/>
            <person name="Campos D."/>
            <person name="Braidotti M."/>
            <person name="Ashley E."/>
            <person name="Golser W."/>
            <person name="Kim H."/>
            <person name="Lee S."/>
            <person name="Lin J."/>
            <person name="Dujmic Z."/>
            <person name="Kim W."/>
            <person name="Talag J."/>
            <person name="Zuccolo A."/>
            <person name="Fan C."/>
            <person name="Sebastian A."/>
            <person name="Kramer M."/>
            <person name="Spiegel L."/>
            <person name="Nascimento L."/>
            <person name="Zutavern T."/>
            <person name="Miller B."/>
            <person name="Ambroise C."/>
            <person name="Muller S."/>
            <person name="Spooner W."/>
            <person name="Narechania A."/>
            <person name="Ren L."/>
            <person name="Wei S."/>
            <person name="Kumari S."/>
            <person name="Faga B."/>
            <person name="Levy M.J."/>
            <person name="McMahan L."/>
            <person name="Van Buren P."/>
            <person name="Vaughn M.W."/>
            <person name="Ying K."/>
            <person name="Yeh C.-T."/>
            <person name="Emrich S.J."/>
            <person name="Jia Y."/>
            <person name="Kalyanaraman A."/>
            <person name="Hsia A.-P."/>
            <person name="Barbazuk W.B."/>
            <person name="Baucom R.S."/>
            <person name="Brutnell T.P."/>
            <person name="Carpita N.C."/>
            <person name="Chaparro C."/>
            <person name="Chia J.-M."/>
            <person name="Deragon J.-M."/>
            <person name="Estill J.C."/>
            <person name="Fu Y."/>
            <person name="Jeddeloh J.A."/>
            <person name="Han Y."/>
            <person name="Lee H."/>
            <person name="Li P."/>
            <person name="Lisch D.R."/>
            <person name="Liu S."/>
            <person name="Liu Z."/>
            <person name="Nagel D.H."/>
            <person name="McCann M.C."/>
            <person name="SanMiguel P."/>
            <person name="Myers A.M."/>
            <person name="Nettleton D."/>
            <person name="Nguyen J."/>
            <person name="Penning B.W."/>
            <person name="Ponnala L."/>
            <person name="Schneider K.L."/>
            <person name="Schwartz D.C."/>
            <person name="Sharma A."/>
            <person name="Soderlund C."/>
            <person name="Springer N.M."/>
            <person name="Sun Q."/>
            <person name="Wang H."/>
            <person name="Waterman M."/>
            <person name="Westerman R."/>
            <person name="Wolfgruber T.K."/>
            <person name="Yang L."/>
            <person name="Yu Y."/>
            <person name="Zhang L."/>
            <person name="Zhou S."/>
            <person name="Zhu Q."/>
            <person name="Bennetzen J.L."/>
            <person name="Dawe R.K."/>
            <person name="Jiang J."/>
            <person name="Jiang N."/>
            <person name="Presting G.G."/>
            <person name="Wessler S.R."/>
            <person name="Aluru S."/>
            <person name="Martienssen R.A."/>
            <person name="Clifton S.W."/>
            <person name="McCombie W.R."/>
            <person name="Wing R.A."/>
            <person name="Wilson R.K."/>
        </authorList>
    </citation>
    <scope>NUCLEOTIDE SEQUENCE [LARGE SCALE GENOMIC DNA]</scope>
    <source>
        <strain evidence="7">cv. B73</strain>
    </source>
</reference>
<feature type="non-terminal residue" evidence="4">
    <location>
        <position position="395"/>
    </location>
</feature>
<keyword evidence="2" id="KW-0804">Transcription</keyword>
<dbReference type="InterPro" id="IPR038538">
    <property type="entry name" value="MTERF_sf"/>
</dbReference>
<dbReference type="KEGG" id="zma:100275501"/>
<dbReference type="PANTHER" id="PTHR13068:SF136">
    <property type="entry name" value="OS06G0224400 PROTEIN"/>
    <property type="match status" value="1"/>
</dbReference>
<dbReference type="PANTHER" id="PTHR13068">
    <property type="entry name" value="CGI-12 PROTEIN-RELATED"/>
    <property type="match status" value="1"/>
</dbReference>
<reference evidence="6" key="5">
    <citation type="submission" date="2021-05" db="UniProtKB">
        <authorList>
            <consortium name="EnsemblPlants"/>
        </authorList>
    </citation>
    <scope>IDENTIFICATION</scope>
    <source>
        <strain evidence="6">cv. B73</strain>
    </source>
</reference>
<dbReference type="GO" id="GO:0003676">
    <property type="term" value="F:nucleic acid binding"/>
    <property type="evidence" value="ECO:0007669"/>
    <property type="project" value="InterPro"/>
</dbReference>
<evidence type="ECO:0000313" key="7">
    <source>
        <dbReference type="Proteomes" id="UP000007305"/>
    </source>
</evidence>
<comment type="similarity">
    <text evidence="1">Belongs to the mTERF family.</text>
</comment>
<dbReference type="Gramene" id="Zm00001eb234500_T003">
    <property type="protein sequence ID" value="Zm00001eb234500_P003"/>
    <property type="gene ID" value="Zm00001eb234500"/>
</dbReference>
<dbReference type="PaxDb" id="4577-GRMZM2G119921_P01"/>
<dbReference type="SMART" id="SM00733">
    <property type="entry name" value="Mterf"/>
    <property type="match status" value="4"/>
</dbReference>
<evidence type="ECO:0007829" key="8">
    <source>
        <dbReference type="PeptideAtlas" id="A0A060D798"/>
    </source>
</evidence>
<keyword evidence="2" id="KW-0806">Transcription termination</keyword>
<evidence type="ECO:0000313" key="5">
    <source>
        <dbReference type="EMBL" id="AQK69147.1"/>
    </source>
</evidence>
<dbReference type="EnsemblPlants" id="Zm00001eb234500_T003">
    <property type="protein sequence ID" value="Zm00001eb234500_P003"/>
    <property type="gene ID" value="Zm00001eb234500"/>
</dbReference>
<accession>A0A060D798</accession>
<gene>
    <name evidence="4" type="primary">mTRF16</name>
    <name evidence="6" type="synonym">LOC100275501</name>
    <name evidence="5" type="ORF">ZEAMMB73_Zm00001d015585</name>
</gene>
<organism evidence="4">
    <name type="scientific">Zea mays</name>
    <name type="common">Maize</name>
    <dbReference type="NCBI Taxonomy" id="4577"/>
    <lineage>
        <taxon>Eukaryota</taxon>
        <taxon>Viridiplantae</taxon>
        <taxon>Streptophyta</taxon>
        <taxon>Embryophyta</taxon>
        <taxon>Tracheophyta</taxon>
        <taxon>Spermatophyta</taxon>
        <taxon>Magnoliopsida</taxon>
        <taxon>Liliopsida</taxon>
        <taxon>Poales</taxon>
        <taxon>Poaceae</taxon>
        <taxon>PACMAD clade</taxon>
        <taxon>Panicoideae</taxon>
        <taxon>Andropogonodae</taxon>
        <taxon>Andropogoneae</taxon>
        <taxon>Tripsacinae</taxon>
        <taxon>Zea</taxon>
    </lineage>
</organism>
<dbReference type="EMBL" id="CM000781">
    <property type="protein sequence ID" value="AQK69147.1"/>
    <property type="molecule type" value="Genomic_DNA"/>
</dbReference>
<keyword evidence="3" id="KW-0809">Transit peptide</keyword>
<dbReference type="FunFam" id="1.25.70.10:FF:000001">
    <property type="entry name" value="Mitochondrial transcription termination factor-like"/>
    <property type="match status" value="1"/>
</dbReference>
<dbReference type="GO" id="GO:0009658">
    <property type="term" value="P:chloroplast organization"/>
    <property type="evidence" value="ECO:0000318"/>
    <property type="project" value="GO_Central"/>
</dbReference>
<dbReference type="SMR" id="A0A060D798"/>
<dbReference type="Gramene" id="Zm00001eb234500_T001">
    <property type="protein sequence ID" value="Zm00001eb234500_P001"/>
    <property type="gene ID" value="Zm00001eb234500"/>
</dbReference>
<evidence type="ECO:0000313" key="4">
    <source>
        <dbReference type="EMBL" id="AIB05209.1"/>
    </source>
</evidence>
<dbReference type="EnsemblPlants" id="Zm00001eb234500_T002">
    <property type="protein sequence ID" value="Zm00001eb234500_P002"/>
    <property type="gene ID" value="Zm00001eb234500"/>
</dbReference>
<dbReference type="EnsemblPlants" id="Zm00001eb234500_T001">
    <property type="protein sequence ID" value="Zm00001eb234500_P001"/>
    <property type="gene ID" value="Zm00001eb234500"/>
</dbReference>
<dbReference type="OMA" id="WISHLKH"/>
<dbReference type="Gramene" id="Zm00001eb234500_T002">
    <property type="protein sequence ID" value="Zm00001eb234500_P002"/>
    <property type="gene ID" value="Zm00001eb234500"/>
</dbReference>
<protein>
    <submittedName>
        <fullName evidence="5">Mitochondrial transcription termination factor family protein</fullName>
    </submittedName>
    <submittedName>
        <fullName evidence="4">mTERF transcription factor</fullName>
    </submittedName>
</protein>
<dbReference type="GO" id="GO:0009507">
    <property type="term" value="C:chloroplast"/>
    <property type="evidence" value="ECO:0000318"/>
    <property type="project" value="GO_Central"/>
</dbReference>
<dbReference type="EMBL" id="KJ727718">
    <property type="protein sequence ID" value="AIB05209.1"/>
    <property type="molecule type" value="mRNA"/>
</dbReference>
<dbReference type="FunCoup" id="A0A060D798">
    <property type="interactions" value="138"/>
</dbReference>
<keyword evidence="8" id="KW-1267">Proteomics identification</keyword>
<dbReference type="GO" id="GO:0006353">
    <property type="term" value="P:DNA-templated transcription termination"/>
    <property type="evidence" value="ECO:0007669"/>
    <property type="project" value="UniProtKB-KW"/>
</dbReference>
<evidence type="ECO:0000256" key="3">
    <source>
        <dbReference type="ARBA" id="ARBA00022946"/>
    </source>
</evidence>